<dbReference type="Pfam" id="PF00005">
    <property type="entry name" value="ABC_tran"/>
    <property type="match status" value="1"/>
</dbReference>
<dbReference type="GO" id="GO:0005524">
    <property type="term" value="F:ATP binding"/>
    <property type="evidence" value="ECO:0007669"/>
    <property type="project" value="UniProtKB-KW"/>
</dbReference>
<dbReference type="PROSITE" id="PS50893">
    <property type="entry name" value="ABC_TRANSPORTER_2"/>
    <property type="match status" value="1"/>
</dbReference>
<reference evidence="11 12" key="2">
    <citation type="submission" date="2016-08" db="EMBL/GenBank/DDBJ databases">
        <title>Pervasive Adenine N6-methylation of Active Genes in Fungi.</title>
        <authorList>
            <consortium name="DOE Joint Genome Institute"/>
            <person name="Mondo S.J."/>
            <person name="Dannebaum R.O."/>
            <person name="Kuo R.C."/>
            <person name="Labutti K."/>
            <person name="Haridas S."/>
            <person name="Kuo A."/>
            <person name="Salamov A."/>
            <person name="Ahrendt S.R."/>
            <person name="Lipzen A."/>
            <person name="Sullivan W."/>
            <person name="Andreopoulos W.B."/>
            <person name="Clum A."/>
            <person name="Lindquist E."/>
            <person name="Daum C."/>
            <person name="Ramamoorthy G.K."/>
            <person name="Gryganskyi A."/>
            <person name="Culley D."/>
            <person name="Magnuson J.K."/>
            <person name="James T.Y."/>
            <person name="O'Malley M.A."/>
            <person name="Stajich J.E."/>
            <person name="Spatafora J.W."/>
            <person name="Visel A."/>
            <person name="Grigoriev I.V."/>
        </authorList>
    </citation>
    <scope>NUCLEOTIDE SEQUENCE [LARGE SCALE GENOMIC DNA]</scope>
    <source>
        <strain evidence="12">finn</strain>
    </source>
</reference>
<protein>
    <submittedName>
        <fullName evidence="11">p-loop containing nucleoside triphosphate hydrolase protein</fullName>
    </submittedName>
</protein>
<comment type="subcellular location">
    <subcellularLocation>
        <location evidence="1">Membrane</location>
        <topology evidence="1">Multi-pass membrane protein</topology>
    </subcellularLocation>
</comment>
<dbReference type="CDD" id="cd03263">
    <property type="entry name" value="ABC_subfamily_A"/>
    <property type="match status" value="1"/>
</dbReference>
<sequence length="309" mass="35529">MGSRRIVITPFQNISLGIDQCECFGILGPNGSGKSSLLNTTSFTFPQTLGKIYYNGKDTTERNGNEITLGYCPQEDTLWNEFTLFEHIEMFLYLRGYTKKEAKKITNEFINYCHLTEHKNKMPYELSGGTRRKLNILIALCCSSSKIIMDEPSAGMDPSTRRYVWDIIKATLQNNKSSTIMSTHSMEEAELLCNRIAIMVKGRLRCIGTPEHLKIKYGNTYILDVHTKDINVFHEEIVIGKQLFGNSEYEREDKSLQRVKYEVKNTNSISKVFEIMESCKEEGLFYDYSYSQTSLEQVFLNFALKGTQY</sequence>
<keyword evidence="12" id="KW-1185">Reference proteome</keyword>
<keyword evidence="5" id="KW-0677">Repeat</keyword>
<evidence type="ECO:0000256" key="7">
    <source>
        <dbReference type="ARBA" id="ARBA00022840"/>
    </source>
</evidence>
<evidence type="ECO:0000256" key="8">
    <source>
        <dbReference type="ARBA" id="ARBA00022989"/>
    </source>
</evidence>
<dbReference type="EMBL" id="MCFH01000102">
    <property type="protein sequence ID" value="ORX39534.1"/>
    <property type="molecule type" value="Genomic_DNA"/>
</dbReference>
<keyword evidence="9" id="KW-0472">Membrane</keyword>
<dbReference type="STRING" id="1754191.A0A1Y1UPU9"/>
<evidence type="ECO:0000256" key="3">
    <source>
        <dbReference type="ARBA" id="ARBA00022448"/>
    </source>
</evidence>
<evidence type="ECO:0000313" key="12">
    <source>
        <dbReference type="Proteomes" id="UP000193719"/>
    </source>
</evidence>
<dbReference type="GO" id="GO:0005319">
    <property type="term" value="F:lipid transporter activity"/>
    <property type="evidence" value="ECO:0007669"/>
    <property type="project" value="TreeGrafter"/>
</dbReference>
<gene>
    <name evidence="11" type="ORF">BCR36DRAFT_364810</name>
</gene>
<dbReference type="AlphaFoldDB" id="A0A1Y1UPU9"/>
<reference evidence="11 12" key="1">
    <citation type="submission" date="2016-08" db="EMBL/GenBank/DDBJ databases">
        <title>Genomes of anaerobic fungi encode conserved fungal cellulosomes for biomass hydrolysis.</title>
        <authorList>
            <consortium name="DOE Joint Genome Institute"/>
            <person name="Haitjema C.H."/>
            <person name="Gilmore S.P."/>
            <person name="Henske J.K."/>
            <person name="Solomon K.V."/>
            <person name="De Groot R."/>
            <person name="Kuo A."/>
            <person name="Mondo S.J."/>
            <person name="Salamov A.A."/>
            <person name="Labutti K."/>
            <person name="Zhao Z."/>
            <person name="Chiniquy J."/>
            <person name="Barry K."/>
            <person name="Brewer H.M."/>
            <person name="Purvine S.O."/>
            <person name="Wright A.T."/>
            <person name="Boxma B."/>
            <person name="Van Alen T."/>
            <person name="Hackstein J.H."/>
            <person name="Baker S.E."/>
            <person name="Grigoriev I.V."/>
            <person name="O'Malley M.A."/>
        </authorList>
    </citation>
    <scope>NUCLEOTIDE SEQUENCE [LARGE SCALE GENOMIC DNA]</scope>
    <source>
        <strain evidence="12">finn</strain>
    </source>
</reference>
<dbReference type="GO" id="GO:0140359">
    <property type="term" value="F:ABC-type transporter activity"/>
    <property type="evidence" value="ECO:0007669"/>
    <property type="project" value="InterPro"/>
</dbReference>
<dbReference type="Gene3D" id="3.40.50.300">
    <property type="entry name" value="P-loop containing nucleotide triphosphate hydrolases"/>
    <property type="match status" value="1"/>
</dbReference>
<name>A0A1Y1UPU9_9FUNG</name>
<dbReference type="InterPro" id="IPR026082">
    <property type="entry name" value="ABCA"/>
</dbReference>
<evidence type="ECO:0000259" key="10">
    <source>
        <dbReference type="PROSITE" id="PS50893"/>
    </source>
</evidence>
<organism evidence="11 12">
    <name type="scientific">Piromyces finnis</name>
    <dbReference type="NCBI Taxonomy" id="1754191"/>
    <lineage>
        <taxon>Eukaryota</taxon>
        <taxon>Fungi</taxon>
        <taxon>Fungi incertae sedis</taxon>
        <taxon>Chytridiomycota</taxon>
        <taxon>Chytridiomycota incertae sedis</taxon>
        <taxon>Neocallimastigomycetes</taxon>
        <taxon>Neocallimastigales</taxon>
        <taxon>Neocallimastigaceae</taxon>
        <taxon>Piromyces</taxon>
    </lineage>
</organism>
<keyword evidence="3" id="KW-0813">Transport</keyword>
<accession>A0A1Y1UPU9</accession>
<dbReference type="InterPro" id="IPR027417">
    <property type="entry name" value="P-loop_NTPase"/>
</dbReference>
<dbReference type="SUPFAM" id="SSF52540">
    <property type="entry name" value="P-loop containing nucleoside triphosphate hydrolases"/>
    <property type="match status" value="1"/>
</dbReference>
<evidence type="ECO:0000313" key="11">
    <source>
        <dbReference type="EMBL" id="ORX39534.1"/>
    </source>
</evidence>
<keyword evidence="8" id="KW-1133">Transmembrane helix</keyword>
<proteinExistence type="inferred from homology"/>
<dbReference type="InterPro" id="IPR003439">
    <property type="entry name" value="ABC_transporter-like_ATP-bd"/>
</dbReference>
<dbReference type="PANTHER" id="PTHR19229">
    <property type="entry name" value="ATP-BINDING CASSETTE TRANSPORTER SUBFAMILY A ABCA"/>
    <property type="match status" value="1"/>
</dbReference>
<evidence type="ECO:0000256" key="4">
    <source>
        <dbReference type="ARBA" id="ARBA00022692"/>
    </source>
</evidence>
<keyword evidence="4" id="KW-0812">Transmembrane</keyword>
<dbReference type="GO" id="GO:0016887">
    <property type="term" value="F:ATP hydrolysis activity"/>
    <property type="evidence" value="ECO:0007669"/>
    <property type="project" value="InterPro"/>
</dbReference>
<dbReference type="FunFam" id="3.40.50.300:FF:000335">
    <property type="entry name" value="ATP binding cassette subfamily A member 5"/>
    <property type="match status" value="1"/>
</dbReference>
<feature type="domain" description="ABC transporter" evidence="10">
    <location>
        <begin position="1"/>
        <end position="226"/>
    </location>
</feature>
<dbReference type="GO" id="GO:0016020">
    <property type="term" value="C:membrane"/>
    <property type="evidence" value="ECO:0007669"/>
    <property type="project" value="UniProtKB-SubCell"/>
</dbReference>
<evidence type="ECO:0000256" key="2">
    <source>
        <dbReference type="ARBA" id="ARBA00008869"/>
    </source>
</evidence>
<evidence type="ECO:0000256" key="6">
    <source>
        <dbReference type="ARBA" id="ARBA00022741"/>
    </source>
</evidence>
<dbReference type="OrthoDB" id="2114731at2759"/>
<dbReference type="Proteomes" id="UP000193719">
    <property type="component" value="Unassembled WGS sequence"/>
</dbReference>
<keyword evidence="7" id="KW-0067">ATP-binding</keyword>
<evidence type="ECO:0000256" key="1">
    <source>
        <dbReference type="ARBA" id="ARBA00004141"/>
    </source>
</evidence>
<comment type="similarity">
    <text evidence="2">Belongs to the ABC transporter superfamily. ABCA family.</text>
</comment>
<evidence type="ECO:0000256" key="9">
    <source>
        <dbReference type="ARBA" id="ARBA00023136"/>
    </source>
</evidence>
<dbReference type="PANTHER" id="PTHR19229:SF36">
    <property type="entry name" value="ATP-BINDING CASSETTE SUB-FAMILY A MEMBER 2"/>
    <property type="match status" value="1"/>
</dbReference>
<evidence type="ECO:0000256" key="5">
    <source>
        <dbReference type="ARBA" id="ARBA00022737"/>
    </source>
</evidence>
<comment type="caution">
    <text evidence="11">The sequence shown here is derived from an EMBL/GenBank/DDBJ whole genome shotgun (WGS) entry which is preliminary data.</text>
</comment>
<keyword evidence="6" id="KW-0547">Nucleotide-binding</keyword>
<keyword evidence="11" id="KW-0378">Hydrolase</keyword>